<gene>
    <name evidence="2" type="ORF">EZS28_054207</name>
</gene>
<evidence type="ECO:0000256" key="1">
    <source>
        <dbReference type="SAM" id="MobiDB-lite"/>
    </source>
</evidence>
<name>A0A5J4QR20_9EUKA</name>
<reference evidence="2 3" key="1">
    <citation type="submission" date="2019-03" db="EMBL/GenBank/DDBJ databases">
        <title>Single cell metagenomics reveals metabolic interactions within the superorganism composed of flagellate Streblomastix strix and complex community of Bacteroidetes bacteria on its surface.</title>
        <authorList>
            <person name="Treitli S.C."/>
            <person name="Kolisko M."/>
            <person name="Husnik F."/>
            <person name="Keeling P."/>
            <person name="Hampl V."/>
        </authorList>
    </citation>
    <scope>NUCLEOTIDE SEQUENCE [LARGE SCALE GENOMIC DNA]</scope>
    <source>
        <strain evidence="2">ST1C</strain>
    </source>
</reference>
<feature type="non-terminal residue" evidence="2">
    <location>
        <position position="1"/>
    </location>
</feature>
<protein>
    <submittedName>
        <fullName evidence="2">Uncharacterized protein</fullName>
    </submittedName>
</protein>
<dbReference type="EMBL" id="SNRW01044410">
    <property type="protein sequence ID" value="KAA6324296.1"/>
    <property type="molecule type" value="Genomic_DNA"/>
</dbReference>
<feature type="region of interest" description="Disordered" evidence="1">
    <location>
        <begin position="52"/>
        <end position="81"/>
    </location>
</feature>
<comment type="caution">
    <text evidence="2">The sequence shown here is derived from an EMBL/GenBank/DDBJ whole genome shotgun (WGS) entry which is preliminary data.</text>
</comment>
<evidence type="ECO:0000313" key="2">
    <source>
        <dbReference type="EMBL" id="KAA6324296.1"/>
    </source>
</evidence>
<sequence length="195" mass="22923">NVTESLTRGDDMKSVLKTFELLINGAKQFFNKEEIASENLINEIVKKYRPQKKVNKVQKKENEDVSDNEDTRSVMTQKSEKQENVKKYTVKQINNMMMQISIFQAGYESHIKEHSIIIQRLNYLYNKLESKSKEHKSLFLLPFGSKRKQHNDVKLMLEILRVVTNQIISSLFQEHYMDKDRKLARALTQIQKIGS</sequence>
<dbReference type="AlphaFoldDB" id="A0A5J4QR20"/>
<proteinExistence type="predicted"/>
<dbReference type="Proteomes" id="UP000324800">
    <property type="component" value="Unassembled WGS sequence"/>
</dbReference>
<accession>A0A5J4QR20</accession>
<evidence type="ECO:0000313" key="3">
    <source>
        <dbReference type="Proteomes" id="UP000324800"/>
    </source>
</evidence>
<organism evidence="2 3">
    <name type="scientific">Streblomastix strix</name>
    <dbReference type="NCBI Taxonomy" id="222440"/>
    <lineage>
        <taxon>Eukaryota</taxon>
        <taxon>Metamonada</taxon>
        <taxon>Preaxostyla</taxon>
        <taxon>Oxymonadida</taxon>
        <taxon>Streblomastigidae</taxon>
        <taxon>Streblomastix</taxon>
    </lineage>
</organism>